<feature type="transmembrane region" description="Helical" evidence="1">
    <location>
        <begin position="20"/>
        <end position="41"/>
    </location>
</feature>
<sequence>MKYEINKPESELTEGYFTLALKYITLFIIGWIGGWIFLMFVSRGKRSELTDLLFNNTEYTSIAISLAVIYFFGQRSFKKYRMGLITSIEFNETKLKLGLLNTINGSHKYKEIETNNLQISLKNKQDNLFGKQRVFEFYEKNILINRLNIELTAWCRHPDIETIVSNLSDIKTKPLSNDKQ</sequence>
<accession>A0ABX0IH54</accession>
<proteinExistence type="predicted"/>
<protein>
    <recommendedName>
        <fullName evidence="4">DUF304 domain-containing protein</fullName>
    </recommendedName>
</protein>
<evidence type="ECO:0000313" key="3">
    <source>
        <dbReference type="Proteomes" id="UP000761423"/>
    </source>
</evidence>
<feature type="transmembrane region" description="Helical" evidence="1">
    <location>
        <begin position="53"/>
        <end position="72"/>
    </location>
</feature>
<keyword evidence="3" id="KW-1185">Reference proteome</keyword>
<organism evidence="2 3">
    <name type="scientific">Flavobacterium celericrescens</name>
    <dbReference type="NCBI Taxonomy" id="2709780"/>
    <lineage>
        <taxon>Bacteria</taxon>
        <taxon>Pseudomonadati</taxon>
        <taxon>Bacteroidota</taxon>
        <taxon>Flavobacteriia</taxon>
        <taxon>Flavobacteriales</taxon>
        <taxon>Flavobacteriaceae</taxon>
        <taxon>Flavobacterium</taxon>
    </lineage>
</organism>
<gene>
    <name evidence="2" type="ORF">G4L40_10855</name>
</gene>
<dbReference type="Proteomes" id="UP000761423">
    <property type="component" value="Unassembled WGS sequence"/>
</dbReference>
<evidence type="ECO:0008006" key="4">
    <source>
        <dbReference type="Google" id="ProtNLM"/>
    </source>
</evidence>
<keyword evidence="1" id="KW-0472">Membrane</keyword>
<evidence type="ECO:0000313" key="2">
    <source>
        <dbReference type="EMBL" id="NHM05204.1"/>
    </source>
</evidence>
<dbReference type="EMBL" id="JAAJBV010000008">
    <property type="protein sequence ID" value="NHM05204.1"/>
    <property type="molecule type" value="Genomic_DNA"/>
</dbReference>
<evidence type="ECO:0000256" key="1">
    <source>
        <dbReference type="SAM" id="Phobius"/>
    </source>
</evidence>
<keyword evidence="1" id="KW-1133">Transmembrane helix</keyword>
<comment type="caution">
    <text evidence="2">The sequence shown here is derived from an EMBL/GenBank/DDBJ whole genome shotgun (WGS) entry which is preliminary data.</text>
</comment>
<keyword evidence="1" id="KW-0812">Transmembrane</keyword>
<dbReference type="RefSeq" id="WP_166237226.1">
    <property type="nucleotide sequence ID" value="NZ_JAAJBV010000008.1"/>
</dbReference>
<name>A0ABX0IH54_9FLAO</name>
<reference evidence="2 3" key="1">
    <citation type="submission" date="2020-02" db="EMBL/GenBank/DDBJ databases">
        <authorList>
            <person name="Chen W.-M."/>
        </authorList>
    </citation>
    <scope>NUCLEOTIDE SEQUENCE [LARGE SCALE GENOMIC DNA]</scope>
    <source>
        <strain evidence="2 3">TWA-26</strain>
    </source>
</reference>